<dbReference type="Gene3D" id="1.10.150.130">
    <property type="match status" value="1"/>
</dbReference>
<accession>A0ABT5U960</accession>
<keyword evidence="3" id="KW-0238">DNA-binding</keyword>
<dbReference type="InterPro" id="IPR002104">
    <property type="entry name" value="Integrase_catalytic"/>
</dbReference>
<dbReference type="RefSeq" id="WP_274688447.1">
    <property type="nucleotide sequence ID" value="NZ_JAPMOU010000008.1"/>
</dbReference>
<dbReference type="InterPro" id="IPR010998">
    <property type="entry name" value="Integrase_recombinase_N"/>
</dbReference>
<dbReference type="InterPro" id="IPR046668">
    <property type="entry name" value="DUF6538"/>
</dbReference>
<dbReference type="InterPro" id="IPR011010">
    <property type="entry name" value="DNA_brk_join_enz"/>
</dbReference>
<evidence type="ECO:0000256" key="2">
    <source>
        <dbReference type="ARBA" id="ARBA00022908"/>
    </source>
</evidence>
<evidence type="ECO:0000256" key="4">
    <source>
        <dbReference type="ARBA" id="ARBA00023172"/>
    </source>
</evidence>
<reference evidence="6 7" key="1">
    <citation type="submission" date="2022-11" db="EMBL/GenBank/DDBJ databases">
        <title>Spartinivicinus poritis sp. nov., isolated from scleractinian coral Porites lutea.</title>
        <authorList>
            <person name="Zhang G."/>
            <person name="Cai L."/>
            <person name="Wei Q."/>
        </authorList>
    </citation>
    <scope>NUCLEOTIDE SEQUENCE [LARGE SCALE GENOMIC DNA]</scope>
    <source>
        <strain evidence="6 7">A2-2</strain>
    </source>
</reference>
<feature type="domain" description="Tyr recombinase" evidence="5">
    <location>
        <begin position="242"/>
        <end position="431"/>
    </location>
</feature>
<dbReference type="Pfam" id="PF20172">
    <property type="entry name" value="DUF6538"/>
    <property type="match status" value="1"/>
</dbReference>
<dbReference type="PANTHER" id="PTHR30349">
    <property type="entry name" value="PHAGE INTEGRASE-RELATED"/>
    <property type="match status" value="1"/>
</dbReference>
<dbReference type="PROSITE" id="PS51898">
    <property type="entry name" value="TYR_RECOMBINASE"/>
    <property type="match status" value="1"/>
</dbReference>
<dbReference type="Gene3D" id="1.10.443.10">
    <property type="entry name" value="Intergrase catalytic core"/>
    <property type="match status" value="1"/>
</dbReference>
<evidence type="ECO:0000259" key="5">
    <source>
        <dbReference type="PROSITE" id="PS51898"/>
    </source>
</evidence>
<comment type="similarity">
    <text evidence="1">Belongs to the 'phage' integrase family.</text>
</comment>
<gene>
    <name evidence="6" type="ORF">ORQ98_08895</name>
</gene>
<dbReference type="InterPro" id="IPR013762">
    <property type="entry name" value="Integrase-like_cat_sf"/>
</dbReference>
<evidence type="ECO:0000313" key="7">
    <source>
        <dbReference type="Proteomes" id="UP001528823"/>
    </source>
</evidence>
<sequence length="446" mass="51229">MKNIALRGRVYHFRKVIPTDLRSVFQKTEYTFSLQTRSKRLARSRAASLLGIIDTSIYEMRGYTSDNQRIAVYKALDAALAEFVTTGIVQLHKPIAIPEAVSETKVQETAQPSIMLAAAYMLFVKEKERTEWSGKSKACYMSSFRILIDIMKDRPVNIIGKQDATNFLQCLFEYPNGRYVGKDASTDWRKIREEGAPPLAALTVKLHFSRIKTFFGWLETQGYINTNPLDKLTPKGKKTRPVKRDSFSPDELHTIFANGVIQERESKRSWRFWMTVLLLYTGARREEIAQLDTEDVKCKEKIYYLDIHNRGDHHLKNEYSERLIPLHTDIISLGFLQYIESREGQVKLFDVNSTDGIFGRPLTAWFTGLKRKLGFADNKVLHSFRHTFRDLAVESRVPNEHIKALLGHSQGDMTHGVYGSGFSLKLLNESMQLIDFSCVRDILIQS</sequence>
<proteinExistence type="inferred from homology"/>
<evidence type="ECO:0000313" key="6">
    <source>
        <dbReference type="EMBL" id="MDE1462087.1"/>
    </source>
</evidence>
<dbReference type="Pfam" id="PF00589">
    <property type="entry name" value="Phage_integrase"/>
    <property type="match status" value="1"/>
</dbReference>
<keyword evidence="2" id="KW-0229">DNA integration</keyword>
<protein>
    <submittedName>
        <fullName evidence="6">Site-specific integrase</fullName>
    </submittedName>
</protein>
<dbReference type="PANTHER" id="PTHR30349:SF41">
    <property type="entry name" value="INTEGRASE_RECOMBINASE PROTEIN MJ0367-RELATED"/>
    <property type="match status" value="1"/>
</dbReference>
<dbReference type="EMBL" id="JAPMOU010000008">
    <property type="protein sequence ID" value="MDE1462087.1"/>
    <property type="molecule type" value="Genomic_DNA"/>
</dbReference>
<keyword evidence="7" id="KW-1185">Reference proteome</keyword>
<evidence type="ECO:0000256" key="1">
    <source>
        <dbReference type="ARBA" id="ARBA00008857"/>
    </source>
</evidence>
<keyword evidence="4" id="KW-0233">DNA recombination</keyword>
<dbReference type="Proteomes" id="UP001528823">
    <property type="component" value="Unassembled WGS sequence"/>
</dbReference>
<evidence type="ECO:0000256" key="3">
    <source>
        <dbReference type="ARBA" id="ARBA00023125"/>
    </source>
</evidence>
<dbReference type="CDD" id="cd01184">
    <property type="entry name" value="INT_C_like_1"/>
    <property type="match status" value="1"/>
</dbReference>
<name>A0ABT5U960_9GAMM</name>
<dbReference type="SUPFAM" id="SSF56349">
    <property type="entry name" value="DNA breaking-rejoining enzymes"/>
    <property type="match status" value="1"/>
</dbReference>
<dbReference type="InterPro" id="IPR050090">
    <property type="entry name" value="Tyrosine_recombinase_XerCD"/>
</dbReference>
<comment type="caution">
    <text evidence="6">The sequence shown here is derived from an EMBL/GenBank/DDBJ whole genome shotgun (WGS) entry which is preliminary data.</text>
</comment>
<organism evidence="6 7">
    <name type="scientific">Spartinivicinus poritis</name>
    <dbReference type="NCBI Taxonomy" id="2994640"/>
    <lineage>
        <taxon>Bacteria</taxon>
        <taxon>Pseudomonadati</taxon>
        <taxon>Pseudomonadota</taxon>
        <taxon>Gammaproteobacteria</taxon>
        <taxon>Oceanospirillales</taxon>
        <taxon>Zooshikellaceae</taxon>
        <taxon>Spartinivicinus</taxon>
    </lineage>
</organism>